<proteinExistence type="predicted"/>
<reference evidence="2" key="1">
    <citation type="submission" date="2022-07" db="EMBL/GenBank/DDBJ databases">
        <title>Evaluation of T. orientalis genome assembly methods using nanopore sequencing and analysis of variation between genomes.</title>
        <authorList>
            <person name="Yam J."/>
            <person name="Micallef M.L."/>
            <person name="Liu M."/>
            <person name="Djordjevic S.P."/>
            <person name="Bogema D.R."/>
            <person name="Jenkins C."/>
        </authorList>
    </citation>
    <scope>NUCLEOTIDE SEQUENCE</scope>
    <source>
        <strain evidence="2">Fish Creek</strain>
    </source>
</reference>
<dbReference type="InterPro" id="IPR016024">
    <property type="entry name" value="ARM-type_fold"/>
</dbReference>
<protein>
    <submittedName>
        <fullName evidence="2">Uncharacterized protein</fullName>
    </submittedName>
</protein>
<feature type="region of interest" description="Disordered" evidence="1">
    <location>
        <begin position="1244"/>
        <end position="1263"/>
    </location>
</feature>
<evidence type="ECO:0000313" key="2">
    <source>
        <dbReference type="EMBL" id="UKJ89456.1"/>
    </source>
</evidence>
<evidence type="ECO:0000256" key="1">
    <source>
        <dbReference type="SAM" id="MobiDB-lite"/>
    </source>
</evidence>
<feature type="compositionally biased region" description="Polar residues" evidence="1">
    <location>
        <begin position="2104"/>
        <end position="2127"/>
    </location>
</feature>
<organism evidence="2 3">
    <name type="scientific">Theileria orientalis</name>
    <dbReference type="NCBI Taxonomy" id="68886"/>
    <lineage>
        <taxon>Eukaryota</taxon>
        <taxon>Sar</taxon>
        <taxon>Alveolata</taxon>
        <taxon>Apicomplexa</taxon>
        <taxon>Aconoidasida</taxon>
        <taxon>Piroplasmida</taxon>
        <taxon>Theileriidae</taxon>
        <taxon>Theileria</taxon>
    </lineage>
</organism>
<accession>A0A976QSJ0</accession>
<evidence type="ECO:0000313" key="3">
    <source>
        <dbReference type="Proteomes" id="UP000244803"/>
    </source>
</evidence>
<dbReference type="SUPFAM" id="SSF48371">
    <property type="entry name" value="ARM repeat"/>
    <property type="match status" value="1"/>
</dbReference>
<feature type="region of interest" description="Disordered" evidence="1">
    <location>
        <begin position="868"/>
        <end position="897"/>
    </location>
</feature>
<dbReference type="Proteomes" id="UP000244803">
    <property type="component" value="Chromosome 4"/>
</dbReference>
<sequence>MDNLLYIDPKILQRLETRRILKHDLLALKDQLKLVYKALNLYNNSKNTDGSGNSPNSADTNSKSDLKTYVHTLVNSLNRSLLKLDSNSQIRLVKSLLDQLVRICNVSRSVEFKESECTGNFVILYFRYELDRSSDTHNTSNKSALVALIRDVVNEKVANRHLLLLFQQHLKLLDRDDCAQFMDDIVRKLKRSSSNVLPILAVVFRNLDVNVVGNLYEVLVLLCSYPFDSLVVEILEVLAVSIHANGCVSIGYPLNDLVDRLLSHVSSTSNRDETEKLSAILSSIIYSPYHLSTGGLALHNEFLSDSDNELDSTTEEFNSRKNTHTDWTPVVDKHIATIERNCNNKLFSKVQVNFIKFTTNLYLLSRDDRLLCILVKLFNGIGSVGDFHVNYVLQSVIVVYYDPLSSFDGTPFSNGNVDKLDKEVVTKIYNNVVDKPIYKQTLVQSLYLALKLGVDVKFIGKLDTDGLDLYYTLLAFHYYYHMVTNSGVSLGLTRTDSGVDLESFVDSYVNGTSPDQLQLYHSLLQLYNRLTNFNSRLIKIVNNMMSSLEVDHIANTFLVLLVKRLHNRRLLFHFYKLFSDRIATDLNLSLLYVFVMSGPSVHSYDYVELKRKFPTVSSPINHSIRNAVVNRAMGCVEGSGNVVTSLTRLTQLLYSHKVDLSFLLAFSQLDCVLPFLLNSLLENCHRYLGVNINNVSSNSALENTMMDNILPTTAGEDEVDALYNVYENVQMIENESKILKSKNIKRADLDRIKAYRSYLVYKQRLEILNQVVNVYNMLYNVFYRHLRCGSDHINNSASNYGVSTSAGMRSWIGIRSGNFRLLFYMVLKLNSIKLFRHFNRILLKTMLDVVFNNATSAEIIGYLYTSSSSPKSYGLSDSHGTGERALSTSSAEDRSDDAGPSGCSELGGVELLQLLCHNLNCNCLFECFTVINYVVCRLVVSASQGLGLSFETTCEDGLQGVETIYNAVLLMLKNKYTFDVNIFKYVYYLHIQRKECVDLLNNLGYLIDGSNLVYLFHLYFLTNMKAVLGLVSTISSDCLSSTPLKDNDGIRGDCGLEVFEREIVETDVFEEEFGIIKKVKLETYLALFETNGVKGIEHRGDSNENDIVELFKLYMIDLPTVTSSNNADNLEVFSNYYCKHYDPMAFLELFDRYADKFSDKSQFYELLNSLLRTKLESGRDQKNVLLYLLDKYCYVDYYHHLLGSIRLVVEGVDVVNGLDGVAGLIEELTSRYMALKPDLASISTGDGGSPTNKRDNAVNKGTVGISRSDSLTKEGERIGPESKQTDMLMVLLITTGLLNIKIQQSGVLNDSDQTNELSQSVTRTIENLLQLIPFNADSTLINEAKQTLVSLFSLTKISANYATDQLNLYYSYALSESRYTSIFLVLLSVADGVNRSNCPVKSPTRGSGRDAYRYHFVNKLVGVNSGISHHAHEQYLESIIVTMSSGTTSIRDHSGSSRGLGAGDKGSSVVDAASIVLLESIVVEYGNELSNLYELLYIMSNSVIYINSLKRIIRSLVRVNNLGSWDEDGDKDKWERLAVSNFNAFYNIVINNLMPTNAPAASGSPKHGAKISKNLLLYYNLYLLNFLVTNFSHLLLDNNLLRVLDVVNEYAININSKLKSLSICIINSFVNLLGEASVFYEHRKFLVSALTVPNDQNLVSLVDRVSGACEQSSVVPCLSTTNHTQAVVGSAETLKMDITLLNYLITKCIKISKLKLKLVLVSTHLLRETRSVETLRYYVHNVVYLLLHLIYDPIQDVYSSILELIRLFSLQYALISSNTTGDNTTVGKVITDRADMDKRFSGAGRVSGVSRFNSGRSSGVNSFSGEGITDSGGDSADDFEGTDLVYVLFGKLKHELIHRERFASFSTHGLSSVKQGAGGTQQPVETNEQLLVCNLISNLLMHLNDDYKFHIVNGFYRHIYRFAHASGSYSSSSSGLTNSTGNSVEVVEDEREWMRELVAYISMFVYLPYSCHQLINTNINSILGTLIRLFSYGEFNSVLSHVFTSLVLINNGHIVPPSSSSCTTSAASQSGSPELTRHAGDFDKLKDRVNTLIVYYLLYSLYPFSTIAITANGTAGTNRAEGNGENIYGRSYSGSTDSLDGVNSYESSVNGDGSAETPSANYSGSSSEGRAELKLTLLKLVYLFINPQFVLSSDYPLNHLFQAANSASNPSANRELDARQKLIWSYIYLNKFDLNDAVNINITRFIKLHNIQYILNTIVSVLIGVIFDNLFYNSVENKLIANRCLKFMLERYSSYSGSVLDKLLSPPVVGADGVGDGNCTNGDINNGHVDGDAVASTVNGVCTAGDEYHIFHIMNYVDRSLPSNELVSTGGTSKELVEGSEDMNHTQHKTTLFTTSKAVYIPHTSCDTAAKKHSAGRSTDSILVGSCLGIHTYYTTTNDLSKLKHSDQSGDSQDQLVELRNKLDQVVLFLTRCLRHHKCCKYALESLSLISNHYSNVLVATIIPSFLSVFECTGRGDDEAVDSAELVYSREDDAVRSVYYLVSYNNDYFEYIFDQLVETYHSNLEADCADTVSPGATGNHKNDMILELLFKLCNINGGELILDNKDEFFQLLSILNGLCGTDASTIAMASSNESGVTNFNANSGSSGSRGLMAGSSGNSDLLDKFLHSIDNDNIYKLIYLLIKEILEVVASSSNGLIGEENLVELYFVMLHKLLDNKMIITNFMQEYLTFILHLTTIISGSTGGNCVEMVEAYVYMLFNRLVSINTNKLSAVIDTIHDHLSANHSVADGDTGRAVNDYRGANNKNVWTSIIELCIGYLNNNSSNSLIKNPIEVLLTLSEHNVYNFVGGCLKLFGILIRLLNASSGAAGVSGSTSLSGVQVNTTNQGATNRSRENRLNLMKLLNNLLTLNIKHYHQITSQLMLTVVKTTFESNLSRVSTESILKLLTQLPNRTSNTLSQLFLNSKREVEDKRVVTANVLGLLTNVLDNEDLRNELLLIEKELLLSYLLSANNELTVPIAEKIIKLSENRDLDGNTTFKHSLFNILLDLLDSKLNVLNEPDIRILMQFLDSELVFNNKFNHFISQLSDSNTIANQSFYFQIVLYTVNNIQIADKLTFDHLFSLVQRVNVKNERYASQLIKTCYTLEKSQYISDDQKEEISELIAQINSNN</sequence>
<gene>
    <name evidence="2" type="ORF">MACJ_002707</name>
</gene>
<feature type="region of interest" description="Disordered" evidence="1">
    <location>
        <begin position="2103"/>
        <end position="2127"/>
    </location>
</feature>
<dbReference type="EMBL" id="CP056067">
    <property type="protein sequence ID" value="UKJ89456.1"/>
    <property type="molecule type" value="Genomic_DNA"/>
</dbReference>
<name>A0A976QSJ0_THEOR</name>
<dbReference type="OrthoDB" id="10388432at2759"/>